<feature type="active site" description="Proton acceptor" evidence="5">
    <location>
        <position position="293"/>
    </location>
</feature>
<dbReference type="STRING" id="574650.SAMN04487966_10637"/>
<feature type="binding site" evidence="6">
    <location>
        <position position="292"/>
    </location>
    <ligand>
        <name>Mg(2+)</name>
        <dbReference type="ChEBI" id="CHEBI:18420"/>
        <label>1</label>
    </ligand>
</feature>
<feature type="site" description="Transition state stabilizer" evidence="7">
    <location>
        <position position="191"/>
    </location>
</feature>
<dbReference type="PANTHER" id="PTHR43250">
    <property type="entry name" value="EXODEOXYRIBONUCLEASE III"/>
    <property type="match status" value="1"/>
</dbReference>
<accession>A0A1I7MMF2</accession>
<feature type="binding site" evidence="6">
    <location>
        <position position="191"/>
    </location>
    <ligand>
        <name>Mg(2+)</name>
        <dbReference type="ChEBI" id="CHEBI:18420"/>
        <label>1</label>
    </ligand>
</feature>
<dbReference type="SUPFAM" id="SSF56219">
    <property type="entry name" value="DNase I-like"/>
    <property type="match status" value="1"/>
</dbReference>
<keyword evidence="4 6" id="KW-0460">Magnesium</keyword>
<keyword evidence="2 6" id="KW-0479">Metal-binding</keyword>
<feature type="domain" description="Endonuclease/exonuclease/phosphatase" evidence="8">
    <location>
        <begin position="38"/>
        <end position="293"/>
    </location>
</feature>
<feature type="site" description="Important for catalytic activity" evidence="7">
    <location>
        <position position="263"/>
    </location>
</feature>
<feature type="binding site" evidence="6">
    <location>
        <position position="69"/>
    </location>
    <ligand>
        <name>Mg(2+)</name>
        <dbReference type="ChEBI" id="CHEBI:18420"/>
        <label>1</label>
    </ligand>
</feature>
<evidence type="ECO:0000256" key="2">
    <source>
        <dbReference type="ARBA" id="ARBA00022723"/>
    </source>
</evidence>
<feature type="binding site" evidence="6">
    <location>
        <position position="189"/>
    </location>
    <ligand>
        <name>Mg(2+)</name>
        <dbReference type="ChEBI" id="CHEBI:18420"/>
        <label>1</label>
    </ligand>
</feature>
<evidence type="ECO:0000313" key="9">
    <source>
        <dbReference type="EMBL" id="SFV23104.1"/>
    </source>
</evidence>
<feature type="site" description="Interaction with DNA substrate" evidence="7">
    <location>
        <position position="293"/>
    </location>
</feature>
<evidence type="ECO:0000256" key="5">
    <source>
        <dbReference type="PIRSR" id="PIRSR604808-1"/>
    </source>
</evidence>
<keyword evidence="6" id="KW-0464">Manganese</keyword>
<comment type="similarity">
    <text evidence="1">Belongs to the DNA repair enzymes AP/ExoA family.</text>
</comment>
<dbReference type="GO" id="GO:0046872">
    <property type="term" value="F:metal ion binding"/>
    <property type="evidence" value="ECO:0007669"/>
    <property type="project" value="UniProtKB-KW"/>
</dbReference>
<feature type="binding site" evidence="6">
    <location>
        <position position="293"/>
    </location>
    <ligand>
        <name>Mg(2+)</name>
        <dbReference type="ChEBI" id="CHEBI:18420"/>
        <label>1</label>
    </ligand>
</feature>
<dbReference type="Proteomes" id="UP000198881">
    <property type="component" value="Unassembled WGS sequence"/>
</dbReference>
<dbReference type="GO" id="GO:0006281">
    <property type="term" value="P:DNA repair"/>
    <property type="evidence" value="ECO:0007669"/>
    <property type="project" value="InterPro"/>
</dbReference>
<dbReference type="AlphaFoldDB" id="A0A1I7MMF2"/>
<evidence type="ECO:0000256" key="6">
    <source>
        <dbReference type="PIRSR" id="PIRSR604808-2"/>
    </source>
</evidence>
<dbReference type="GO" id="GO:0008311">
    <property type="term" value="F:double-stranded DNA 3'-5' DNA exonuclease activity"/>
    <property type="evidence" value="ECO:0007669"/>
    <property type="project" value="InterPro"/>
</dbReference>
<evidence type="ECO:0000313" key="10">
    <source>
        <dbReference type="Proteomes" id="UP000198881"/>
    </source>
</evidence>
<evidence type="ECO:0000256" key="7">
    <source>
        <dbReference type="PIRSR" id="PIRSR604808-3"/>
    </source>
</evidence>
<dbReference type="Pfam" id="PF03372">
    <property type="entry name" value="Exo_endo_phos"/>
    <property type="match status" value="1"/>
</dbReference>
<organism evidence="9 10">
    <name type="scientific">Micrococcus terreus</name>
    <dbReference type="NCBI Taxonomy" id="574650"/>
    <lineage>
        <taxon>Bacteria</taxon>
        <taxon>Bacillati</taxon>
        <taxon>Actinomycetota</taxon>
        <taxon>Actinomycetes</taxon>
        <taxon>Micrococcales</taxon>
        <taxon>Micrococcaceae</taxon>
        <taxon>Micrococcus</taxon>
    </lineage>
</organism>
<feature type="active site" description="Proton donor/acceptor" evidence="5">
    <location>
        <position position="189"/>
    </location>
</feature>
<dbReference type="PANTHER" id="PTHR43250:SF2">
    <property type="entry name" value="EXODEOXYRIBONUCLEASE III"/>
    <property type="match status" value="1"/>
</dbReference>
<dbReference type="InterPro" id="IPR005135">
    <property type="entry name" value="Endo/exonuclease/phosphatase"/>
</dbReference>
<dbReference type="InterPro" id="IPR037493">
    <property type="entry name" value="ExoIII-like"/>
</dbReference>
<dbReference type="NCBIfam" id="TIGR00633">
    <property type="entry name" value="xth"/>
    <property type="match status" value="1"/>
</dbReference>
<dbReference type="Gene3D" id="3.60.10.10">
    <property type="entry name" value="Endonuclease/exonuclease/phosphatase"/>
    <property type="match status" value="1"/>
</dbReference>
<evidence type="ECO:0000256" key="3">
    <source>
        <dbReference type="ARBA" id="ARBA00022801"/>
    </source>
</evidence>
<keyword evidence="3" id="KW-0378">Hydrolase</keyword>
<proteinExistence type="inferred from homology"/>
<dbReference type="InterPro" id="IPR004808">
    <property type="entry name" value="AP_endonuc_1"/>
</dbReference>
<sequence>MTSKPSTPVTAAPTDQAPAAVVHANAHAPKEPGALRVATVNVNGIRAAHRKGMPAWFAGRGVDVLTLQEVRAPSDILETMLEDITGQDWHVHDAVAAAKGRAGVAVATLAEHGERRSGIGDEYFDDAGRWVEVDLPTPDGKTLTVVSAYVHSGEVDTPKQVDKYRFLDQMVLRLQQLRQEKDYALVTGDLNVGHTERDIKNWKGNVKKAGFLPEERAYFDRFFGEEIGWKDVARELAGDVDGPYTWWSWRGQAYDKDTGWRIDYQMATPELAAKATQAVVDRAPSWDTRFSDHAPLVVDYQF</sequence>
<feature type="binding site" evidence="6">
    <location>
        <position position="41"/>
    </location>
    <ligand>
        <name>Mg(2+)</name>
        <dbReference type="ChEBI" id="CHEBI:18420"/>
        <label>1</label>
    </ligand>
</feature>
<name>A0A1I7MMF2_9MICC</name>
<evidence type="ECO:0000259" key="8">
    <source>
        <dbReference type="Pfam" id="PF03372"/>
    </source>
</evidence>
<reference evidence="9 10" key="1">
    <citation type="submission" date="2016-10" db="EMBL/GenBank/DDBJ databases">
        <authorList>
            <person name="de Groot N.N."/>
        </authorList>
    </citation>
    <scope>NUCLEOTIDE SEQUENCE [LARGE SCALE GENOMIC DNA]</scope>
    <source>
        <strain evidence="9 10">CGMCC 1.7054</strain>
    </source>
</reference>
<dbReference type="CDD" id="cd10281">
    <property type="entry name" value="Nape_like_AP-endo"/>
    <property type="match status" value="1"/>
</dbReference>
<feature type="active site" evidence="5">
    <location>
        <position position="149"/>
    </location>
</feature>
<dbReference type="InterPro" id="IPR036691">
    <property type="entry name" value="Endo/exonu/phosph_ase_sf"/>
</dbReference>
<evidence type="ECO:0000256" key="1">
    <source>
        <dbReference type="ARBA" id="ARBA00007092"/>
    </source>
</evidence>
<keyword evidence="10" id="KW-1185">Reference proteome</keyword>
<gene>
    <name evidence="9" type="ORF">SAMN04487966_10637</name>
</gene>
<dbReference type="EMBL" id="FPCG01000006">
    <property type="protein sequence ID" value="SFV23104.1"/>
    <property type="molecule type" value="Genomic_DNA"/>
</dbReference>
<dbReference type="PROSITE" id="PS51435">
    <property type="entry name" value="AP_NUCLEASE_F1_4"/>
    <property type="match status" value="1"/>
</dbReference>
<evidence type="ECO:0000256" key="4">
    <source>
        <dbReference type="ARBA" id="ARBA00022842"/>
    </source>
</evidence>
<comment type="cofactor">
    <cofactor evidence="6">
        <name>Mg(2+)</name>
        <dbReference type="ChEBI" id="CHEBI:18420"/>
    </cofactor>
    <cofactor evidence="6">
        <name>Mn(2+)</name>
        <dbReference type="ChEBI" id="CHEBI:29035"/>
    </cofactor>
    <text evidence="6">Probably binds two magnesium or manganese ions per subunit.</text>
</comment>
<protein>
    <submittedName>
        <fullName evidence="9">Exodeoxyribonuclease-3</fullName>
    </submittedName>
</protein>